<accession>A0A1G2CHE7</accession>
<feature type="transmembrane region" description="Helical" evidence="5">
    <location>
        <begin position="134"/>
        <end position="154"/>
    </location>
</feature>
<feature type="transmembrane region" description="Helical" evidence="5">
    <location>
        <begin position="193"/>
        <end position="211"/>
    </location>
</feature>
<dbReference type="PANTHER" id="PTHR37422:SF13">
    <property type="entry name" value="LIPOPOLYSACCHARIDE BIOSYNTHESIS PROTEIN PA4999-RELATED"/>
    <property type="match status" value="1"/>
</dbReference>
<dbReference type="Proteomes" id="UP000178495">
    <property type="component" value="Unassembled WGS sequence"/>
</dbReference>
<gene>
    <name evidence="7" type="ORF">A3A43_02460</name>
</gene>
<name>A0A1G2CHE7_9BACT</name>
<evidence type="ECO:0000256" key="3">
    <source>
        <dbReference type="ARBA" id="ARBA00022989"/>
    </source>
</evidence>
<feature type="transmembrane region" description="Helical" evidence="5">
    <location>
        <begin position="72"/>
        <end position="91"/>
    </location>
</feature>
<feature type="transmembrane region" description="Helical" evidence="5">
    <location>
        <begin position="271"/>
        <end position="289"/>
    </location>
</feature>
<organism evidence="7 8">
    <name type="scientific">Candidatus Liptonbacteria bacterium RIFCSPLOWO2_01_FULL_56_20</name>
    <dbReference type="NCBI Taxonomy" id="1798652"/>
    <lineage>
        <taxon>Bacteria</taxon>
        <taxon>Candidatus Liptoniibacteriota</taxon>
    </lineage>
</organism>
<keyword evidence="4 5" id="KW-0472">Membrane</keyword>
<feature type="transmembrane region" description="Helical" evidence="5">
    <location>
        <begin position="445"/>
        <end position="462"/>
    </location>
</feature>
<evidence type="ECO:0000313" key="7">
    <source>
        <dbReference type="EMBL" id="OGZ00834.1"/>
    </source>
</evidence>
<evidence type="ECO:0000313" key="8">
    <source>
        <dbReference type="Proteomes" id="UP000178495"/>
    </source>
</evidence>
<proteinExistence type="predicted"/>
<feature type="transmembrane region" description="Helical" evidence="5">
    <location>
        <begin position="34"/>
        <end position="51"/>
    </location>
</feature>
<feature type="domain" description="O-antigen ligase-related" evidence="6">
    <location>
        <begin position="229"/>
        <end position="386"/>
    </location>
</feature>
<feature type="transmembrane region" description="Helical" evidence="5">
    <location>
        <begin position="245"/>
        <end position="264"/>
    </location>
</feature>
<dbReference type="InterPro" id="IPR051533">
    <property type="entry name" value="WaaL-like"/>
</dbReference>
<keyword evidence="2 5" id="KW-0812">Transmembrane</keyword>
<dbReference type="PANTHER" id="PTHR37422">
    <property type="entry name" value="TEICHURONIC ACID BIOSYNTHESIS PROTEIN TUAE"/>
    <property type="match status" value="1"/>
</dbReference>
<comment type="caution">
    <text evidence="7">The sequence shown here is derived from an EMBL/GenBank/DDBJ whole genome shotgun (WGS) entry which is preliminary data.</text>
</comment>
<sequence>MLLKLSKTSLYTSFFAVVVVMASTFFPFIGGKYFFFRFFVELALAFLLLWWGFEAPRGEVERRVMRLWKQPLVIAVSIFVLVYLLATAFAYDSSAAFWSNYERGEGGFQMLHYYLFFLLLLTVFTEWSDWRRALRVSLAAASLMILYGVTAQLLPGGQGIFLFVTPYQQANPPTAVWELLTIARFQGSLGNPAYVAPYLIFSIFFTFYLWLERRATAKGWIRDALYGALVLAFIFFFFLSQTRGAFLGLAAAIVAAFGYLIAAARSRIRMLALWGLIAIFLVGGALFALKDNSFVQRLPGSRMFDISFSGDTAQTRFWTWGSALKGFRERPILGWGPENFSTVFDKYFDARHFVPGKNTETWFDRAHSVFFGYLTETGILGLASYLAIFFVFYRQFFKKAYANLREEKSRQKTHATLRDSIGIRALFFAMPIGYLVQGAALFDVLPIYLNLFFFFALSSFIFHEHTT</sequence>
<evidence type="ECO:0000256" key="5">
    <source>
        <dbReference type="SAM" id="Phobius"/>
    </source>
</evidence>
<evidence type="ECO:0000256" key="4">
    <source>
        <dbReference type="ARBA" id="ARBA00023136"/>
    </source>
</evidence>
<feature type="transmembrane region" description="Helical" evidence="5">
    <location>
        <begin position="421"/>
        <end position="439"/>
    </location>
</feature>
<dbReference type="STRING" id="1798652.A3A43_02460"/>
<feature type="transmembrane region" description="Helical" evidence="5">
    <location>
        <begin position="223"/>
        <end position="239"/>
    </location>
</feature>
<dbReference type="Pfam" id="PF04932">
    <property type="entry name" value="Wzy_C"/>
    <property type="match status" value="1"/>
</dbReference>
<feature type="transmembrane region" description="Helical" evidence="5">
    <location>
        <begin position="9"/>
        <end position="28"/>
    </location>
</feature>
<evidence type="ECO:0000259" key="6">
    <source>
        <dbReference type="Pfam" id="PF04932"/>
    </source>
</evidence>
<protein>
    <recommendedName>
        <fullName evidence="6">O-antigen ligase-related domain-containing protein</fullName>
    </recommendedName>
</protein>
<keyword evidence="3 5" id="KW-1133">Transmembrane helix</keyword>
<comment type="subcellular location">
    <subcellularLocation>
        <location evidence="1">Membrane</location>
        <topology evidence="1">Multi-pass membrane protein</topology>
    </subcellularLocation>
</comment>
<dbReference type="GO" id="GO:0016020">
    <property type="term" value="C:membrane"/>
    <property type="evidence" value="ECO:0007669"/>
    <property type="project" value="UniProtKB-SubCell"/>
</dbReference>
<reference evidence="7 8" key="1">
    <citation type="journal article" date="2016" name="Nat. Commun.">
        <title>Thousands of microbial genomes shed light on interconnected biogeochemical processes in an aquifer system.</title>
        <authorList>
            <person name="Anantharaman K."/>
            <person name="Brown C.T."/>
            <person name="Hug L.A."/>
            <person name="Sharon I."/>
            <person name="Castelle C.J."/>
            <person name="Probst A.J."/>
            <person name="Thomas B.C."/>
            <person name="Singh A."/>
            <person name="Wilkins M.J."/>
            <person name="Karaoz U."/>
            <person name="Brodie E.L."/>
            <person name="Williams K.H."/>
            <person name="Hubbard S.S."/>
            <person name="Banfield J.F."/>
        </authorList>
    </citation>
    <scope>NUCLEOTIDE SEQUENCE [LARGE SCALE GENOMIC DNA]</scope>
</reference>
<dbReference type="EMBL" id="MHLC01000026">
    <property type="protein sequence ID" value="OGZ00834.1"/>
    <property type="molecule type" value="Genomic_DNA"/>
</dbReference>
<feature type="transmembrane region" description="Helical" evidence="5">
    <location>
        <begin position="370"/>
        <end position="393"/>
    </location>
</feature>
<dbReference type="AlphaFoldDB" id="A0A1G2CHE7"/>
<dbReference type="InterPro" id="IPR007016">
    <property type="entry name" value="O-antigen_ligase-rel_domated"/>
</dbReference>
<evidence type="ECO:0000256" key="2">
    <source>
        <dbReference type="ARBA" id="ARBA00022692"/>
    </source>
</evidence>
<evidence type="ECO:0000256" key="1">
    <source>
        <dbReference type="ARBA" id="ARBA00004141"/>
    </source>
</evidence>
<feature type="transmembrane region" description="Helical" evidence="5">
    <location>
        <begin position="111"/>
        <end position="127"/>
    </location>
</feature>